<evidence type="ECO:0000313" key="6">
    <source>
        <dbReference type="EMBL" id="MFH4976601.1"/>
    </source>
</evidence>
<feature type="transmembrane region" description="Helical" evidence="4">
    <location>
        <begin position="146"/>
        <end position="171"/>
    </location>
</feature>
<comment type="similarity">
    <text evidence="1">Belongs to the 1-acyl-sn-glycerol-3-phosphate acyltransferase family.</text>
</comment>
<dbReference type="CDD" id="cd07990">
    <property type="entry name" value="LPLAT_LCLAT1-like"/>
    <property type="match status" value="1"/>
</dbReference>
<dbReference type="AlphaFoldDB" id="A0ABD6EGU4"/>
<name>A0ABD6EGU4_9BILA</name>
<evidence type="ECO:0000256" key="3">
    <source>
        <dbReference type="ARBA" id="ARBA00023315"/>
    </source>
</evidence>
<evidence type="ECO:0000256" key="4">
    <source>
        <dbReference type="SAM" id="Phobius"/>
    </source>
</evidence>
<feature type="transmembrane region" description="Helical" evidence="4">
    <location>
        <begin position="38"/>
        <end position="64"/>
    </location>
</feature>
<evidence type="ECO:0000256" key="2">
    <source>
        <dbReference type="ARBA" id="ARBA00022679"/>
    </source>
</evidence>
<evidence type="ECO:0000256" key="1">
    <source>
        <dbReference type="ARBA" id="ARBA00008655"/>
    </source>
</evidence>
<dbReference type="Pfam" id="PF16076">
    <property type="entry name" value="Acyltransf_C"/>
    <property type="match status" value="1"/>
</dbReference>
<reference evidence="6 7" key="1">
    <citation type="submission" date="2024-08" db="EMBL/GenBank/DDBJ databases">
        <title>Gnathostoma spinigerum genome.</title>
        <authorList>
            <person name="Gonzalez-Bertolin B."/>
            <person name="Monzon S."/>
            <person name="Zaballos A."/>
            <person name="Jimenez P."/>
            <person name="Dekumyoy P."/>
            <person name="Varona S."/>
            <person name="Cuesta I."/>
            <person name="Sumanam S."/>
            <person name="Adisakwattana P."/>
            <person name="Gasser R.B."/>
            <person name="Hernandez-Gonzalez A."/>
            <person name="Young N.D."/>
            <person name="Perteguer M.J."/>
        </authorList>
    </citation>
    <scope>NUCLEOTIDE SEQUENCE [LARGE SCALE GENOMIC DNA]</scope>
    <source>
        <strain evidence="6">AL3</strain>
        <tissue evidence="6">Liver</tissue>
    </source>
</reference>
<dbReference type="EMBL" id="JBGFUD010001667">
    <property type="protein sequence ID" value="MFH4976601.1"/>
    <property type="molecule type" value="Genomic_DNA"/>
</dbReference>
<evidence type="ECO:0000313" key="7">
    <source>
        <dbReference type="Proteomes" id="UP001608902"/>
    </source>
</evidence>
<comment type="caution">
    <text evidence="6">The sequence shown here is derived from an EMBL/GenBank/DDBJ whole genome shotgun (WGS) entry which is preliminary data.</text>
</comment>
<feature type="domain" description="Phospholipid/glycerol acyltransferase" evidence="5">
    <location>
        <begin position="117"/>
        <end position="233"/>
    </location>
</feature>
<organism evidence="6 7">
    <name type="scientific">Gnathostoma spinigerum</name>
    <dbReference type="NCBI Taxonomy" id="75299"/>
    <lineage>
        <taxon>Eukaryota</taxon>
        <taxon>Metazoa</taxon>
        <taxon>Ecdysozoa</taxon>
        <taxon>Nematoda</taxon>
        <taxon>Chromadorea</taxon>
        <taxon>Rhabditida</taxon>
        <taxon>Spirurina</taxon>
        <taxon>Gnathostomatomorpha</taxon>
        <taxon>Gnathostomatoidea</taxon>
        <taxon>Gnathostomatidae</taxon>
        <taxon>Gnathostoma</taxon>
    </lineage>
</organism>
<evidence type="ECO:0000259" key="5">
    <source>
        <dbReference type="SMART" id="SM00563"/>
    </source>
</evidence>
<dbReference type="PANTHER" id="PTHR10983:SF14">
    <property type="entry name" value="1-ACYL-SN-GLYCEROL-3-PHOSPHATE ACYLTRANSFERASE ACL-12-RELATED"/>
    <property type="match status" value="1"/>
</dbReference>
<accession>A0ABD6EGU4</accession>
<dbReference type="GO" id="GO:0016746">
    <property type="term" value="F:acyltransferase activity"/>
    <property type="evidence" value="ECO:0007669"/>
    <property type="project" value="UniProtKB-KW"/>
</dbReference>
<keyword evidence="7" id="KW-1185">Reference proteome</keyword>
<protein>
    <recommendedName>
        <fullName evidence="5">Phospholipid/glycerol acyltransferase domain-containing protein</fullName>
    </recommendedName>
</protein>
<gene>
    <name evidence="6" type="ORF">AB6A40_003310</name>
</gene>
<proteinExistence type="inferred from homology"/>
<keyword evidence="4" id="KW-1133">Transmembrane helix</keyword>
<keyword evidence="2" id="KW-0808">Transferase</keyword>
<keyword evidence="3" id="KW-0012">Acyltransferase</keyword>
<dbReference type="Proteomes" id="UP001608902">
    <property type="component" value="Unassembled WGS sequence"/>
</dbReference>
<dbReference type="Pfam" id="PF01553">
    <property type="entry name" value="Acyltransferase"/>
    <property type="match status" value="1"/>
</dbReference>
<keyword evidence="4" id="KW-0812">Transmembrane</keyword>
<keyword evidence="4" id="KW-0472">Membrane</keyword>
<dbReference type="PANTHER" id="PTHR10983">
    <property type="entry name" value="1-ACYLGLYCEROL-3-PHOSPHATE ACYLTRANSFERASE-RELATED"/>
    <property type="match status" value="1"/>
</dbReference>
<dbReference type="InterPro" id="IPR032098">
    <property type="entry name" value="Acyltransf_C"/>
</dbReference>
<dbReference type="SMART" id="SM00563">
    <property type="entry name" value="PlsC"/>
    <property type="match status" value="1"/>
</dbReference>
<sequence length="398" mass="45526">MIANGSGGLGIDVPTVSMEDNSTTNTTNGLMELKKVMALFGAVYWFIMTVFVVPMAVVASYLTILTPLRLINVKWHNAVEHRMCKMVNDHWASAAVCCGMNVIEYGDDINKISDARTLFLANHLGLLDHFVLMCAMSNKGLAAGRYLWVIFNIWKMTTLGVMWLVHGNFFINGGASRRKQVLEEFKVYLTNNYWKYDYRWIVMYPEGSRLYLIKESNAKYAAKTGQPIFKHCALPRSGAAHAVLDVAGKARGIEEMGEGSLAVCGMGGPIEYVVDSTIGYKNGDVPSLMKAMLGEYPNNQSTISVYYRIYQTRPEWSEENVLRKWLCDRYAEKDKLLDYYYENGRFPTDRMHARRLYFPLSQSIIAEMFWLGLYYIHHVLWIKLLTLYLFRLVTSLLF</sequence>
<dbReference type="SUPFAM" id="SSF69593">
    <property type="entry name" value="Glycerol-3-phosphate (1)-acyltransferase"/>
    <property type="match status" value="1"/>
</dbReference>
<dbReference type="InterPro" id="IPR002123">
    <property type="entry name" value="Plipid/glycerol_acylTrfase"/>
</dbReference>